<dbReference type="GO" id="GO:0009826">
    <property type="term" value="P:unidimensional cell growth"/>
    <property type="evidence" value="ECO:0000318"/>
    <property type="project" value="GO_Central"/>
</dbReference>
<dbReference type="InterPro" id="IPR050231">
    <property type="entry name" value="Iron_ascorbate_oxido_reductase"/>
</dbReference>
<evidence type="ECO:0000256" key="3">
    <source>
        <dbReference type="ARBA" id="ARBA00023004"/>
    </source>
</evidence>
<feature type="domain" description="Non-haem dioxygenase N-terminal" evidence="5">
    <location>
        <begin position="13"/>
        <end position="65"/>
    </location>
</feature>
<dbReference type="AlphaFoldDB" id="A0A3Q7IEP2"/>
<dbReference type="GO" id="GO:0031418">
    <property type="term" value="F:L-ascorbic acid binding"/>
    <property type="evidence" value="ECO:0007669"/>
    <property type="project" value="UniProtKB-KW"/>
</dbReference>
<keyword evidence="1" id="KW-0479">Metal-binding</keyword>
<dbReference type="PANTHER" id="PTHR47990">
    <property type="entry name" value="2-OXOGLUTARATE (2OG) AND FE(II)-DEPENDENT OXYGENASE SUPERFAMILY PROTEIN-RELATED"/>
    <property type="match status" value="1"/>
</dbReference>
<proteinExistence type="predicted"/>
<accession>A0A3Q7IEP2</accession>
<dbReference type="Pfam" id="PF03171">
    <property type="entry name" value="2OG-FeII_Oxy"/>
    <property type="match status" value="1"/>
</dbReference>
<dbReference type="InterPro" id="IPR044861">
    <property type="entry name" value="IPNS-like_FE2OG_OXY"/>
</dbReference>
<dbReference type="GO" id="GO:0009416">
    <property type="term" value="P:response to light stimulus"/>
    <property type="evidence" value="ECO:0000318"/>
    <property type="project" value="GO_Central"/>
</dbReference>
<evidence type="ECO:0000259" key="4">
    <source>
        <dbReference type="Pfam" id="PF03171"/>
    </source>
</evidence>
<dbReference type="Gene3D" id="2.60.120.330">
    <property type="entry name" value="B-lactam Antibiotic, Isopenicillin N Synthase, Chain"/>
    <property type="match status" value="2"/>
</dbReference>
<dbReference type="InterPro" id="IPR027443">
    <property type="entry name" value="IPNS-like_sf"/>
</dbReference>
<evidence type="ECO:0000256" key="2">
    <source>
        <dbReference type="ARBA" id="ARBA00022896"/>
    </source>
</evidence>
<evidence type="ECO:0000259" key="5">
    <source>
        <dbReference type="Pfam" id="PF14226"/>
    </source>
</evidence>
<feature type="domain" description="Isopenicillin N synthase-like Fe(2+) 2OG dioxygenase" evidence="4">
    <location>
        <begin position="118"/>
        <end position="190"/>
    </location>
</feature>
<dbReference type="Gramene" id="Solyc10g045770.2.1">
    <property type="protein sequence ID" value="Solyc10g045770.2.1"/>
    <property type="gene ID" value="Solyc10g045770.2"/>
</dbReference>
<keyword evidence="7" id="KW-1185">Reference proteome</keyword>
<sequence length="229" mass="26920">MEIPCVFLFGDSVTPQQESRLVDEAWRSHGFFLVENHIVYANLISSVHRYMDTLFYMPLSEKTKSLEENLCALLQCLSFTRSCLGKRLSLRYFAKQDSSHIVEEYFQRSLGESFNNLELTFETRCHYDPTPLTVHHQDCIIGLHVFVDNKWYSIPQNFNRYVVNIGNTYMEVLSNGRYKNCLLRVVVVNPPTKLVDYQKPQLYHDFTWPALLEFTQTHHRAYTNSIQAF</sequence>
<dbReference type="SUPFAM" id="SSF51197">
    <property type="entry name" value="Clavaminate synthase-like"/>
    <property type="match status" value="1"/>
</dbReference>
<dbReference type="InParanoid" id="A0A3Q7IEP2"/>
<dbReference type="GO" id="GO:0045544">
    <property type="term" value="F:gibberellin 20-oxidase activity"/>
    <property type="evidence" value="ECO:0000318"/>
    <property type="project" value="GO_Central"/>
</dbReference>
<evidence type="ECO:0008006" key="8">
    <source>
        <dbReference type="Google" id="ProtNLM"/>
    </source>
</evidence>
<organism evidence="6">
    <name type="scientific">Solanum lycopersicum</name>
    <name type="common">Tomato</name>
    <name type="synonym">Lycopersicon esculentum</name>
    <dbReference type="NCBI Taxonomy" id="4081"/>
    <lineage>
        <taxon>Eukaryota</taxon>
        <taxon>Viridiplantae</taxon>
        <taxon>Streptophyta</taxon>
        <taxon>Embryophyta</taxon>
        <taxon>Tracheophyta</taxon>
        <taxon>Spermatophyta</taxon>
        <taxon>Magnoliopsida</taxon>
        <taxon>eudicotyledons</taxon>
        <taxon>Gunneridae</taxon>
        <taxon>Pentapetalae</taxon>
        <taxon>asterids</taxon>
        <taxon>lamiids</taxon>
        <taxon>Solanales</taxon>
        <taxon>Solanaceae</taxon>
        <taxon>Solanoideae</taxon>
        <taxon>Solaneae</taxon>
        <taxon>Solanum</taxon>
        <taxon>Solanum subgen. Lycopersicon</taxon>
    </lineage>
</organism>
<dbReference type="EnsemblPlants" id="Solyc10g045770.2.1">
    <property type="protein sequence ID" value="Solyc10g045770.2.1"/>
    <property type="gene ID" value="Solyc10g045770.2"/>
</dbReference>
<dbReference type="GO" id="GO:0009686">
    <property type="term" value="P:gibberellin biosynthetic process"/>
    <property type="evidence" value="ECO:0000318"/>
    <property type="project" value="GO_Central"/>
</dbReference>
<keyword evidence="3" id="KW-0408">Iron</keyword>
<dbReference type="GO" id="GO:0046872">
    <property type="term" value="F:metal ion binding"/>
    <property type="evidence" value="ECO:0007669"/>
    <property type="project" value="UniProtKB-KW"/>
</dbReference>
<dbReference type="Proteomes" id="UP000004994">
    <property type="component" value="Chromosome 10"/>
</dbReference>
<evidence type="ECO:0000256" key="1">
    <source>
        <dbReference type="ARBA" id="ARBA00022723"/>
    </source>
</evidence>
<evidence type="ECO:0000313" key="7">
    <source>
        <dbReference type="Proteomes" id="UP000004994"/>
    </source>
</evidence>
<protein>
    <recommendedName>
        <fullName evidence="8">Isopenicillin N synthase-like Fe(2+) 2OG dioxygenase domain-containing protein</fullName>
    </recommendedName>
</protein>
<keyword evidence="2" id="KW-0847">Vitamin C</keyword>
<dbReference type="InterPro" id="IPR026992">
    <property type="entry name" value="DIOX_N"/>
</dbReference>
<dbReference type="Pfam" id="PF14226">
    <property type="entry name" value="DIOX_N"/>
    <property type="match status" value="1"/>
</dbReference>
<name>A0A3Q7IEP2_SOLLC</name>
<evidence type="ECO:0000313" key="6">
    <source>
        <dbReference type="EnsemblPlants" id="Solyc10g045770.2.1"/>
    </source>
</evidence>
<reference evidence="6" key="1">
    <citation type="journal article" date="2012" name="Nature">
        <title>The tomato genome sequence provides insights into fleshy fruit evolution.</title>
        <authorList>
            <consortium name="Tomato Genome Consortium"/>
        </authorList>
    </citation>
    <scope>NUCLEOTIDE SEQUENCE [LARGE SCALE GENOMIC DNA]</scope>
    <source>
        <strain evidence="6">cv. Heinz 1706</strain>
    </source>
</reference>
<dbReference type="GO" id="GO:0009908">
    <property type="term" value="P:flower development"/>
    <property type="evidence" value="ECO:0000318"/>
    <property type="project" value="GO_Central"/>
</dbReference>
<dbReference type="STRING" id="4081.A0A3Q7IEP2"/>
<reference evidence="6" key="2">
    <citation type="submission" date="2019-01" db="UniProtKB">
        <authorList>
            <consortium name="EnsemblPlants"/>
        </authorList>
    </citation>
    <scope>IDENTIFICATION</scope>
    <source>
        <strain evidence="6">cv. Heinz 1706</strain>
    </source>
</reference>